<dbReference type="EMBL" id="GG698927">
    <property type="protein sequence ID" value="EEU36727.1"/>
    <property type="molecule type" value="Genomic_DNA"/>
</dbReference>
<protein>
    <recommendedName>
        <fullName evidence="1">Heterokaryon incompatibility domain-containing protein</fullName>
    </recommendedName>
</protein>
<dbReference type="HOGENOM" id="CLU_002639_9_0_1"/>
<dbReference type="KEGG" id="nhe:NECHADRAFT_86555"/>
<dbReference type="Pfam" id="PF06985">
    <property type="entry name" value="HET"/>
    <property type="match status" value="1"/>
</dbReference>
<dbReference type="STRING" id="660122.C7ZH05"/>
<organism evidence="2 3">
    <name type="scientific">Fusarium vanettenii (strain ATCC MYA-4622 / CBS 123669 / FGSC 9596 / NRRL 45880 / 77-13-4)</name>
    <name type="common">Fusarium solani subsp. pisi</name>
    <dbReference type="NCBI Taxonomy" id="660122"/>
    <lineage>
        <taxon>Eukaryota</taxon>
        <taxon>Fungi</taxon>
        <taxon>Dikarya</taxon>
        <taxon>Ascomycota</taxon>
        <taxon>Pezizomycotina</taxon>
        <taxon>Sordariomycetes</taxon>
        <taxon>Hypocreomycetidae</taxon>
        <taxon>Hypocreales</taxon>
        <taxon>Nectriaceae</taxon>
        <taxon>Fusarium</taxon>
        <taxon>Fusarium solani species complex</taxon>
        <taxon>Fusarium vanettenii</taxon>
    </lineage>
</organism>
<dbReference type="InParanoid" id="C7ZH05"/>
<dbReference type="OMA" id="WTISEHS"/>
<dbReference type="VEuPathDB" id="FungiDB:NECHADRAFT_86555"/>
<dbReference type="PANTHER" id="PTHR33112">
    <property type="entry name" value="DOMAIN PROTEIN, PUTATIVE-RELATED"/>
    <property type="match status" value="1"/>
</dbReference>
<dbReference type="Proteomes" id="UP000005206">
    <property type="component" value="Chromosome 11"/>
</dbReference>
<accession>C7ZH05</accession>
<feature type="domain" description="Heterokaryon incompatibility" evidence="1">
    <location>
        <begin position="227"/>
        <end position="390"/>
    </location>
</feature>
<dbReference type="AlphaFoldDB" id="C7ZH05"/>
<evidence type="ECO:0000313" key="2">
    <source>
        <dbReference type="EMBL" id="EEU36727.1"/>
    </source>
</evidence>
<sequence>MDQQPNSRHLCGRCRIGLRFPGIENPELRPETVLEQNPPDEADPNVPTRYYHWRGLHRLRCNFVLRDKLPHTATLTLGVDEGCHISTNPPSDDAVTVNLEYLWDSHPVRNQTGDLATRWVLEITFKFSSPESFGYSTNYYWPMVRKSESLHGQRLGMPAPNPRHSLGQKNLEFLQSNIHRCLNSCVHLRPGSRDFVPNRLIDVSDACLRIIEAVGNSNRRQVSDARYATLSYCWGTRDEGLSQLRLTKDSWLRLTSGFMLGEMSPVQKDAVMLVRALGIPYLWIDAICIRQDDKSDWERESSLMHKIYGNSYLTICNLRTESCQQGFMSMEKNLELDIPFDTESRNNAEECYGIGPGFMSHFLRRSDVETWGSFEFSHNQWNARAWTFQEAIMSTRLILFAPSGLYFSCSQGLVWEYGRLLEQPALFSASSILQGCSKAELYRKWNREVAMQYSGRQTTYVSDTLPALSGIAQIFATLLNDEYVAGLWNGDLLSGLFWSLQGALSSSLAGLITKLNGPYIGPSWSWVGRSMYLGSARQIRNFGPGASYIYDTEGPSLVRVLCDELQAQTTPTGVDKFGTISSATLSITGAAYPLALGCCHMPIPDDQDKELFEVGDFCIERPGGRILAFGYSLDFAPTKDELDPDQSWKYKLILVLIGSINHGYSGPGSDDEMPCGLIVHEAKAENTYWRVGTFGPSVEDCSEPVCHLDLKFFQESKASWCIDSHELEYVRIKSRD</sequence>
<keyword evidence="3" id="KW-1185">Reference proteome</keyword>
<dbReference type="eggNOG" id="ENOG502SS8J">
    <property type="taxonomic scope" value="Eukaryota"/>
</dbReference>
<dbReference type="GeneID" id="9669680"/>
<name>C7ZH05_FUSV7</name>
<gene>
    <name evidence="2" type="ORF">NECHADRAFT_86555</name>
</gene>
<dbReference type="OrthoDB" id="2958217at2759"/>
<dbReference type="InterPro" id="IPR010730">
    <property type="entry name" value="HET"/>
</dbReference>
<dbReference type="RefSeq" id="XP_003042440.1">
    <property type="nucleotide sequence ID" value="XM_003042394.1"/>
</dbReference>
<evidence type="ECO:0000259" key="1">
    <source>
        <dbReference type="Pfam" id="PF06985"/>
    </source>
</evidence>
<reference evidence="2 3" key="1">
    <citation type="journal article" date="2009" name="PLoS Genet.">
        <title>The genome of Nectria haematococca: contribution of supernumerary chromosomes to gene expansion.</title>
        <authorList>
            <person name="Coleman J.J."/>
            <person name="Rounsley S.D."/>
            <person name="Rodriguez-Carres M."/>
            <person name="Kuo A."/>
            <person name="Wasmann C.C."/>
            <person name="Grimwood J."/>
            <person name="Schmutz J."/>
            <person name="Taga M."/>
            <person name="White G.J."/>
            <person name="Zhou S."/>
            <person name="Schwartz D.C."/>
            <person name="Freitag M."/>
            <person name="Ma L.J."/>
            <person name="Danchin E.G."/>
            <person name="Henrissat B."/>
            <person name="Coutinho P.M."/>
            <person name="Nelson D.R."/>
            <person name="Straney D."/>
            <person name="Napoli C.A."/>
            <person name="Barker B.M."/>
            <person name="Gribskov M."/>
            <person name="Rep M."/>
            <person name="Kroken S."/>
            <person name="Molnar I."/>
            <person name="Rensing C."/>
            <person name="Kennell J.C."/>
            <person name="Zamora J."/>
            <person name="Farman M.L."/>
            <person name="Selker E.U."/>
            <person name="Salamov A."/>
            <person name="Shapiro H."/>
            <person name="Pangilinan J."/>
            <person name="Lindquist E."/>
            <person name="Lamers C."/>
            <person name="Grigoriev I.V."/>
            <person name="Geiser D.M."/>
            <person name="Covert S.F."/>
            <person name="Temporini E."/>
            <person name="Vanetten H.D."/>
        </authorList>
    </citation>
    <scope>NUCLEOTIDE SEQUENCE [LARGE SCALE GENOMIC DNA]</scope>
    <source>
        <strain evidence="3">ATCC MYA-4622 / CBS 123669 / FGSC 9596 / NRRL 45880 / 77-13-4</strain>
    </source>
</reference>
<proteinExistence type="predicted"/>
<evidence type="ECO:0000313" key="3">
    <source>
        <dbReference type="Proteomes" id="UP000005206"/>
    </source>
</evidence>
<dbReference type="PANTHER" id="PTHR33112:SF16">
    <property type="entry name" value="HETEROKARYON INCOMPATIBILITY DOMAIN-CONTAINING PROTEIN"/>
    <property type="match status" value="1"/>
</dbReference>